<keyword evidence="2" id="KW-1185">Reference proteome</keyword>
<reference evidence="1" key="1">
    <citation type="submission" date="2020-06" db="EMBL/GenBank/DDBJ databases">
        <title>Draft genome of Bugula neritina, a colonial animal packing powerful symbionts and potential medicines.</title>
        <authorList>
            <person name="Rayko M."/>
        </authorList>
    </citation>
    <scope>NUCLEOTIDE SEQUENCE [LARGE SCALE GENOMIC DNA]</scope>
    <source>
        <strain evidence="1">Kwan_BN1</strain>
    </source>
</reference>
<name>A0A7J7KPU5_BUGNE</name>
<proteinExistence type="predicted"/>
<dbReference type="Proteomes" id="UP000593567">
    <property type="component" value="Unassembled WGS sequence"/>
</dbReference>
<dbReference type="AlphaFoldDB" id="A0A7J7KPU5"/>
<sequence length="158" mass="18529">METCCCCCFPIKFIKKDGTAEKFEGVTEADIKANIRMVEIHRSFVYALGKTLYPEYDFISHDLTKFSSAELIPYTKKFICKVDDSVNTDWKAAVQHHYDNNPHHPEYWGDQDMPEEYLKESLVDMIAAKYQHREGRTSLPTHIEPYIFEMKAMFLTRD</sequence>
<gene>
    <name evidence="1" type="ORF">EB796_001503</name>
</gene>
<dbReference type="OrthoDB" id="2104607at2759"/>
<protein>
    <submittedName>
        <fullName evidence="1">Uncharacterized protein</fullName>
    </submittedName>
</protein>
<dbReference type="InterPro" id="IPR043721">
    <property type="entry name" value="DUF5662"/>
</dbReference>
<organism evidence="1 2">
    <name type="scientific">Bugula neritina</name>
    <name type="common">Brown bryozoan</name>
    <name type="synonym">Sertularia neritina</name>
    <dbReference type="NCBI Taxonomy" id="10212"/>
    <lineage>
        <taxon>Eukaryota</taxon>
        <taxon>Metazoa</taxon>
        <taxon>Spiralia</taxon>
        <taxon>Lophotrochozoa</taxon>
        <taxon>Bryozoa</taxon>
        <taxon>Gymnolaemata</taxon>
        <taxon>Cheilostomatida</taxon>
        <taxon>Flustrina</taxon>
        <taxon>Buguloidea</taxon>
        <taxon>Bugulidae</taxon>
        <taxon>Bugula</taxon>
    </lineage>
</organism>
<accession>A0A7J7KPU5</accession>
<evidence type="ECO:0000313" key="1">
    <source>
        <dbReference type="EMBL" id="KAF6040177.1"/>
    </source>
</evidence>
<evidence type="ECO:0000313" key="2">
    <source>
        <dbReference type="Proteomes" id="UP000593567"/>
    </source>
</evidence>
<dbReference type="EMBL" id="VXIV02000167">
    <property type="protein sequence ID" value="KAF6040177.1"/>
    <property type="molecule type" value="Genomic_DNA"/>
</dbReference>
<comment type="caution">
    <text evidence="1">The sequence shown here is derived from an EMBL/GenBank/DDBJ whole genome shotgun (WGS) entry which is preliminary data.</text>
</comment>
<dbReference type="Pfam" id="PF18907">
    <property type="entry name" value="DUF5662"/>
    <property type="match status" value="1"/>
</dbReference>